<evidence type="ECO:0000313" key="4">
    <source>
        <dbReference type="WBParaSite" id="BPAG_0000614001-mRNA-1"/>
    </source>
</evidence>
<reference evidence="2 3" key="2">
    <citation type="submission" date="2018-11" db="EMBL/GenBank/DDBJ databases">
        <authorList>
            <consortium name="Pathogen Informatics"/>
        </authorList>
    </citation>
    <scope>NUCLEOTIDE SEQUENCE [LARGE SCALE GENOMIC DNA]</scope>
</reference>
<dbReference type="Proteomes" id="UP000278627">
    <property type="component" value="Unassembled WGS sequence"/>
</dbReference>
<reference evidence="4" key="1">
    <citation type="submission" date="2017-02" db="UniProtKB">
        <authorList>
            <consortium name="WormBaseParasite"/>
        </authorList>
    </citation>
    <scope>IDENTIFICATION</scope>
</reference>
<organism evidence="4">
    <name type="scientific">Brugia pahangi</name>
    <name type="common">Filarial nematode worm</name>
    <dbReference type="NCBI Taxonomy" id="6280"/>
    <lineage>
        <taxon>Eukaryota</taxon>
        <taxon>Metazoa</taxon>
        <taxon>Ecdysozoa</taxon>
        <taxon>Nematoda</taxon>
        <taxon>Chromadorea</taxon>
        <taxon>Rhabditida</taxon>
        <taxon>Spirurina</taxon>
        <taxon>Spiruromorpha</taxon>
        <taxon>Filarioidea</taxon>
        <taxon>Onchocercidae</taxon>
        <taxon>Brugia</taxon>
    </lineage>
</organism>
<accession>A0A0N4TD52</accession>
<sequence>MAKNSISLLSIIMLLIAAGFQSTIAHYGRKISNMEKLNSTASNLLDSFPLSSNQSISNSSDPFALSFSELNSSINTELFQELSKMNFTITTIPSF</sequence>
<keyword evidence="1" id="KW-0732">Signal</keyword>
<evidence type="ECO:0000313" key="3">
    <source>
        <dbReference type="Proteomes" id="UP000278627"/>
    </source>
</evidence>
<feature type="chain" id="PRO_5044054354" evidence="1">
    <location>
        <begin position="26"/>
        <end position="95"/>
    </location>
</feature>
<evidence type="ECO:0000256" key="1">
    <source>
        <dbReference type="SAM" id="SignalP"/>
    </source>
</evidence>
<evidence type="ECO:0000313" key="2">
    <source>
        <dbReference type="EMBL" id="VDN87290.1"/>
    </source>
</evidence>
<keyword evidence="3" id="KW-1185">Reference proteome</keyword>
<proteinExistence type="predicted"/>
<dbReference type="EMBL" id="UZAD01005131">
    <property type="protein sequence ID" value="VDN87290.1"/>
    <property type="molecule type" value="Genomic_DNA"/>
</dbReference>
<gene>
    <name evidence="2" type="ORF">BPAG_LOCUS6104</name>
</gene>
<dbReference type="WBParaSite" id="BPAG_0000614001-mRNA-1">
    <property type="protein sequence ID" value="BPAG_0000614001-mRNA-1"/>
    <property type="gene ID" value="BPAG_0000614001"/>
</dbReference>
<feature type="signal peptide" evidence="1">
    <location>
        <begin position="1"/>
        <end position="25"/>
    </location>
</feature>
<name>A0A0N4TD52_BRUPA</name>
<dbReference type="AlphaFoldDB" id="A0A0N4TD52"/>
<protein>
    <submittedName>
        <fullName evidence="4">Transmembrane protein</fullName>
    </submittedName>
</protein>